<dbReference type="EMBL" id="BJWL01000003">
    <property type="protein sequence ID" value="GFY84393.1"/>
    <property type="molecule type" value="Genomic_DNA"/>
</dbReference>
<gene>
    <name evidence="3" type="ORF">Acr_03g0011670</name>
</gene>
<evidence type="ECO:0000313" key="3">
    <source>
        <dbReference type="EMBL" id="GFY84393.1"/>
    </source>
</evidence>
<comment type="caution">
    <text evidence="3">The sequence shown here is derived from an EMBL/GenBank/DDBJ whole genome shotgun (WGS) entry which is preliminary data.</text>
</comment>
<keyword evidence="4" id="KW-1185">Reference proteome</keyword>
<evidence type="ECO:0000256" key="1">
    <source>
        <dbReference type="SAM" id="Coils"/>
    </source>
</evidence>
<evidence type="ECO:0000313" key="4">
    <source>
        <dbReference type="Proteomes" id="UP000585474"/>
    </source>
</evidence>
<keyword evidence="2" id="KW-0812">Transmembrane</keyword>
<feature type="transmembrane region" description="Helical" evidence="2">
    <location>
        <begin position="20"/>
        <end position="39"/>
    </location>
</feature>
<keyword evidence="2" id="KW-0472">Membrane</keyword>
<keyword evidence="2" id="KW-1133">Transmembrane helix</keyword>
<name>A0A7J0ED43_9ERIC</name>
<reference evidence="3 4" key="1">
    <citation type="submission" date="2019-07" db="EMBL/GenBank/DDBJ databases">
        <title>De Novo Assembly of kiwifruit Actinidia rufa.</title>
        <authorList>
            <person name="Sugita-Konishi S."/>
            <person name="Sato K."/>
            <person name="Mori E."/>
            <person name="Abe Y."/>
            <person name="Kisaki G."/>
            <person name="Hamano K."/>
            <person name="Suezawa K."/>
            <person name="Otani M."/>
            <person name="Fukuda T."/>
            <person name="Manabe T."/>
            <person name="Gomi K."/>
            <person name="Tabuchi M."/>
            <person name="Akimitsu K."/>
            <person name="Kataoka I."/>
        </authorList>
    </citation>
    <scope>NUCLEOTIDE SEQUENCE [LARGE SCALE GENOMIC DNA]</scope>
    <source>
        <strain evidence="4">cv. Fuchu</strain>
    </source>
</reference>
<proteinExistence type="predicted"/>
<dbReference type="AlphaFoldDB" id="A0A7J0ED43"/>
<accession>A0A7J0ED43</accession>
<evidence type="ECO:0000256" key="2">
    <source>
        <dbReference type="SAM" id="Phobius"/>
    </source>
</evidence>
<dbReference type="Proteomes" id="UP000585474">
    <property type="component" value="Unassembled WGS sequence"/>
</dbReference>
<organism evidence="3 4">
    <name type="scientific">Actinidia rufa</name>
    <dbReference type="NCBI Taxonomy" id="165716"/>
    <lineage>
        <taxon>Eukaryota</taxon>
        <taxon>Viridiplantae</taxon>
        <taxon>Streptophyta</taxon>
        <taxon>Embryophyta</taxon>
        <taxon>Tracheophyta</taxon>
        <taxon>Spermatophyta</taxon>
        <taxon>Magnoliopsida</taxon>
        <taxon>eudicotyledons</taxon>
        <taxon>Gunneridae</taxon>
        <taxon>Pentapetalae</taxon>
        <taxon>asterids</taxon>
        <taxon>Ericales</taxon>
        <taxon>Actinidiaceae</taxon>
        <taxon>Actinidia</taxon>
    </lineage>
</organism>
<feature type="coiled-coil region" evidence="1">
    <location>
        <begin position="245"/>
        <end position="272"/>
    </location>
</feature>
<sequence>MPDSDPSFSLTSIPIVEQPIFFHFVFFFGVLVMLIVQFVRSFVRRRLVVACPPLMGDFNDLIEGTAADLKRLREEIEGESTGSNDSSSSSSLSSWDIDLGGIVPEPILMPSSNSESVDDLHFPDIGSTAKLLIEHSFNQGDSSGSSLEEEVDMAPKQRALGKKKAAKGEPPRQVPNLVLAIPSLSKAPKLAVVELEKELTSVDSSKDHETCLALGKAVMLHQDVAKLAEEDSEGFRGRLAAVHACDEVEAAIEEKNKALQEVTELRKVASNEELGTSSDHPAWNAPAPPIEPPALSVVYSPILLLDFNEAEYANEPAEGEEADNAGEGVGAVGIEGVEAEGENVPTAGEGVVTVVTEGMEAEGENEGENMPKE</sequence>
<protein>
    <submittedName>
        <fullName evidence="3">Uncharacterized protein</fullName>
    </submittedName>
</protein>
<keyword evidence="1" id="KW-0175">Coiled coil</keyword>